<reference evidence="1" key="1">
    <citation type="submission" date="2020-05" db="EMBL/GenBank/DDBJ databases">
        <authorList>
            <person name="Chiriac C."/>
            <person name="Salcher M."/>
            <person name="Ghai R."/>
            <person name="Kavagutti S V."/>
        </authorList>
    </citation>
    <scope>NUCLEOTIDE SEQUENCE</scope>
</reference>
<accession>A0A6J5PJJ2</accession>
<organism evidence="1">
    <name type="scientific">uncultured Caudovirales phage</name>
    <dbReference type="NCBI Taxonomy" id="2100421"/>
    <lineage>
        <taxon>Viruses</taxon>
        <taxon>Duplodnaviria</taxon>
        <taxon>Heunggongvirae</taxon>
        <taxon>Uroviricota</taxon>
        <taxon>Caudoviricetes</taxon>
        <taxon>Peduoviridae</taxon>
        <taxon>Maltschvirus</taxon>
        <taxon>Maltschvirus maltsch</taxon>
    </lineage>
</organism>
<sequence length="74" mass="7600">MLCGNPGGVLLAVACIATACLARRRNAYALPARVLALVVADAVWCADLAVLVRSHSDSPVSVSLSSHDNSLALL</sequence>
<protein>
    <submittedName>
        <fullName evidence="1">Uncharacterized protein</fullName>
    </submittedName>
</protein>
<name>A0A6J5PJJ2_9CAUD</name>
<evidence type="ECO:0000313" key="1">
    <source>
        <dbReference type="EMBL" id="CAB4171673.1"/>
    </source>
</evidence>
<gene>
    <name evidence="1" type="ORF">UFOVP929_12</name>
</gene>
<proteinExistence type="predicted"/>
<dbReference type="EMBL" id="LR796871">
    <property type="protein sequence ID" value="CAB4171673.1"/>
    <property type="molecule type" value="Genomic_DNA"/>
</dbReference>